<dbReference type="CDD" id="cd00085">
    <property type="entry name" value="HNHc"/>
    <property type="match status" value="1"/>
</dbReference>
<gene>
    <name evidence="2" type="ORF">P9989_00155</name>
</gene>
<proteinExistence type="predicted"/>
<sequence length="178" mass="20543">MNATKNCRICQTEKPLSEYNVKKSNKDGLRNACRPCQRNSNAEYRKTPEGRLVRAFHQAKGSAKRNGVFDDLTMDELREAYRVSKARGCPYCGEEIEDNSFSLDHVIPMSKHGPNTFANIVICHHLCNTNKHNRPVTDYATEESLDVLMRDTFMRSEKKMKVWEIVDMFQSGEYKKSN</sequence>
<protein>
    <submittedName>
        <fullName evidence="2">HNH endonuclease</fullName>
    </submittedName>
</protein>
<keyword evidence="2" id="KW-0378">Hydrolase</keyword>
<keyword evidence="3" id="KW-1185">Reference proteome</keyword>
<dbReference type="Proteomes" id="UP001221597">
    <property type="component" value="Chromosome"/>
</dbReference>
<organism evidence="2 3">
    <name type="scientific">Halobacillus naozhouensis</name>
    <dbReference type="NCBI Taxonomy" id="554880"/>
    <lineage>
        <taxon>Bacteria</taxon>
        <taxon>Bacillati</taxon>
        <taxon>Bacillota</taxon>
        <taxon>Bacilli</taxon>
        <taxon>Bacillales</taxon>
        <taxon>Bacillaceae</taxon>
        <taxon>Halobacillus</taxon>
    </lineage>
</organism>
<dbReference type="RefSeq" id="WP_283076880.1">
    <property type="nucleotide sequence ID" value="NZ_CP121671.1"/>
</dbReference>
<feature type="domain" description="HNH nuclease" evidence="1">
    <location>
        <begin position="79"/>
        <end position="129"/>
    </location>
</feature>
<dbReference type="SMART" id="SM00507">
    <property type="entry name" value="HNHc"/>
    <property type="match status" value="1"/>
</dbReference>
<keyword evidence="2" id="KW-0540">Nuclease</keyword>
<dbReference type="InterPro" id="IPR002711">
    <property type="entry name" value="HNH"/>
</dbReference>
<dbReference type="Pfam" id="PF01844">
    <property type="entry name" value="HNH"/>
    <property type="match status" value="1"/>
</dbReference>
<dbReference type="GO" id="GO:0004519">
    <property type="term" value="F:endonuclease activity"/>
    <property type="evidence" value="ECO:0007669"/>
    <property type="project" value="UniProtKB-KW"/>
</dbReference>
<evidence type="ECO:0000313" key="2">
    <source>
        <dbReference type="EMBL" id="WFT74887.1"/>
    </source>
</evidence>
<keyword evidence="2" id="KW-0255">Endonuclease</keyword>
<dbReference type="InterPro" id="IPR003615">
    <property type="entry name" value="HNH_nuc"/>
</dbReference>
<evidence type="ECO:0000313" key="3">
    <source>
        <dbReference type="Proteomes" id="UP001221597"/>
    </source>
</evidence>
<dbReference type="EMBL" id="CP121671">
    <property type="protein sequence ID" value="WFT74887.1"/>
    <property type="molecule type" value="Genomic_DNA"/>
</dbReference>
<evidence type="ECO:0000259" key="1">
    <source>
        <dbReference type="SMART" id="SM00507"/>
    </source>
</evidence>
<reference evidence="2 3" key="1">
    <citation type="submission" date="2023-04" db="EMBL/GenBank/DDBJ databases">
        <title>Genome sequence of Halobacillus naozhouensis KACC 21980.</title>
        <authorList>
            <person name="Kim S."/>
            <person name="Heo J."/>
            <person name="Kwon S.-W."/>
        </authorList>
    </citation>
    <scope>NUCLEOTIDE SEQUENCE [LARGE SCALE GENOMIC DNA]</scope>
    <source>
        <strain evidence="2 3">KCTC 13234</strain>
    </source>
</reference>
<dbReference type="Gene3D" id="1.10.30.50">
    <property type="match status" value="1"/>
</dbReference>
<accession>A0ABY8IYI7</accession>
<name>A0ABY8IYI7_9BACI</name>